<accession>A0A2W5DAR5</accession>
<dbReference type="InterPro" id="IPR014308">
    <property type="entry name" value="Xanthine_DH_XdhC"/>
</dbReference>
<evidence type="ECO:0000259" key="1">
    <source>
        <dbReference type="Pfam" id="PF02625"/>
    </source>
</evidence>
<reference evidence="3 4" key="1">
    <citation type="submission" date="2017-08" db="EMBL/GenBank/DDBJ databases">
        <title>Infants hospitalized years apart are colonized by the same room-sourced microbial strains.</title>
        <authorList>
            <person name="Brooks B."/>
            <person name="Olm M.R."/>
            <person name="Firek B.A."/>
            <person name="Baker R."/>
            <person name="Thomas B.C."/>
            <person name="Morowitz M.J."/>
            <person name="Banfield J.F."/>
        </authorList>
    </citation>
    <scope>NUCLEOTIDE SEQUENCE [LARGE SCALE GENOMIC DNA]</scope>
    <source>
        <strain evidence="3">S2_012_000_R2_81</strain>
    </source>
</reference>
<evidence type="ECO:0000313" key="3">
    <source>
        <dbReference type="EMBL" id="PZP27443.1"/>
    </source>
</evidence>
<dbReference type="Pfam" id="PF02625">
    <property type="entry name" value="XdhC_CoxI"/>
    <property type="match status" value="1"/>
</dbReference>
<gene>
    <name evidence="3" type="primary">xdhC</name>
    <name evidence="3" type="ORF">DI603_21865</name>
</gene>
<dbReference type="Proteomes" id="UP000249633">
    <property type="component" value="Unassembled WGS sequence"/>
</dbReference>
<proteinExistence type="predicted"/>
<dbReference type="InterPro" id="IPR003777">
    <property type="entry name" value="XdhC_CoxI"/>
</dbReference>
<dbReference type="PANTHER" id="PTHR30388:SF6">
    <property type="entry name" value="XANTHINE DEHYDROGENASE SUBUNIT A-RELATED"/>
    <property type="match status" value="1"/>
</dbReference>
<name>A0A2W5DAR5_9BURK</name>
<dbReference type="NCBIfam" id="TIGR02964">
    <property type="entry name" value="xanthine_xdhC"/>
    <property type="match status" value="1"/>
</dbReference>
<dbReference type="PANTHER" id="PTHR30388">
    <property type="entry name" value="ALDEHYDE OXIDOREDUCTASE MOLYBDENUM COFACTOR ASSEMBLY PROTEIN"/>
    <property type="match status" value="1"/>
</dbReference>
<dbReference type="AlphaFoldDB" id="A0A2W5DAR5"/>
<dbReference type="Gene3D" id="3.40.50.720">
    <property type="entry name" value="NAD(P)-binding Rossmann-like Domain"/>
    <property type="match status" value="1"/>
</dbReference>
<evidence type="ECO:0000259" key="2">
    <source>
        <dbReference type="Pfam" id="PF13478"/>
    </source>
</evidence>
<comment type="caution">
    <text evidence="3">The sequence shown here is derived from an EMBL/GenBank/DDBJ whole genome shotgun (WGS) entry which is preliminary data.</text>
</comment>
<organism evidence="3 4">
    <name type="scientific">Roseateles depolymerans</name>
    <dbReference type="NCBI Taxonomy" id="76731"/>
    <lineage>
        <taxon>Bacteria</taxon>
        <taxon>Pseudomonadati</taxon>
        <taxon>Pseudomonadota</taxon>
        <taxon>Betaproteobacteria</taxon>
        <taxon>Burkholderiales</taxon>
        <taxon>Sphaerotilaceae</taxon>
        <taxon>Roseateles</taxon>
    </lineage>
</organism>
<sequence length="286" mass="30233">MPARTTTCRCWPRPGAIRPTVAAEAGSILVTVARTEGSVPREVGAWMRVNVEAVQGTVGGGHLEFDAIAKARAALGGAPLPDELRYALGPSLGQCCGGVVWLRFERLAAGEDPAARIAPQRLRPLALFGAGHVGRAIAKAAVDLPLALHWLDSRDEMFDGAWSGPLPPGWRLEVSEPAEAAVAALAPGSVVLIMTHNHAEDFEVLAACLRRQRQQQDLTFIGMIGSATKWASFRQRLEARGFSGAERARVCCPIGVPGVQGKQPAIIAVAVLAQILALPCWVPSPA</sequence>
<dbReference type="EMBL" id="QFOD01000030">
    <property type="protein sequence ID" value="PZP27443.1"/>
    <property type="molecule type" value="Genomic_DNA"/>
</dbReference>
<feature type="domain" description="XdhC Rossmann" evidence="2">
    <location>
        <begin position="125"/>
        <end position="275"/>
    </location>
</feature>
<evidence type="ECO:0000313" key="4">
    <source>
        <dbReference type="Proteomes" id="UP000249633"/>
    </source>
</evidence>
<dbReference type="InterPro" id="IPR027051">
    <property type="entry name" value="XdhC_Rossmann_dom"/>
</dbReference>
<feature type="domain" description="XdhC- CoxI" evidence="1">
    <location>
        <begin position="27"/>
        <end position="78"/>
    </location>
</feature>
<dbReference type="InterPro" id="IPR052698">
    <property type="entry name" value="MoCofactor_Util/Proc"/>
</dbReference>
<dbReference type="Pfam" id="PF13478">
    <property type="entry name" value="XdhC_C"/>
    <property type="match status" value="1"/>
</dbReference>
<protein>
    <submittedName>
        <fullName evidence="3">Xanthine dehydrogenase accessory protein XdhC</fullName>
    </submittedName>
</protein>